<protein>
    <submittedName>
        <fullName evidence="2">Uncharacterized protein</fullName>
    </submittedName>
</protein>
<feature type="transmembrane region" description="Helical" evidence="1">
    <location>
        <begin position="7"/>
        <end position="25"/>
    </location>
</feature>
<dbReference type="Proteomes" id="UP000280708">
    <property type="component" value="Chromosome"/>
</dbReference>
<keyword evidence="1" id="KW-0812">Transmembrane</keyword>
<evidence type="ECO:0000313" key="3">
    <source>
        <dbReference type="Proteomes" id="UP000280708"/>
    </source>
</evidence>
<dbReference type="AlphaFoldDB" id="A0A3G2V678"/>
<accession>A0A3G2V678</accession>
<gene>
    <name evidence="2" type="ORF">EBF16_26370</name>
</gene>
<keyword evidence="1" id="KW-0472">Membrane</keyword>
<reference evidence="2 3" key="1">
    <citation type="submission" date="2018-10" db="EMBL/GenBank/DDBJ databases">
        <title>Characterization and genome analysis of a novel bacterium Sphingobium yanoikuyae SJTF8 capable of degrading PAHs.</title>
        <authorList>
            <person name="Yin C."/>
            <person name="Xiong W."/>
            <person name="Liang R."/>
        </authorList>
    </citation>
    <scope>NUCLEOTIDE SEQUENCE [LARGE SCALE GENOMIC DNA]</scope>
    <source>
        <strain evidence="2 3">SJTF8</strain>
    </source>
</reference>
<evidence type="ECO:0000256" key="1">
    <source>
        <dbReference type="SAM" id="Phobius"/>
    </source>
</evidence>
<sequence length="73" mass="8389">MRDIINGFIALFGSTLFAWNLIVGWKSGEMEAKFVRGNRVNSPVRFWLCTFYNVMFLAASLFFLGNSLGLYRL</sequence>
<keyword evidence="1" id="KW-1133">Transmembrane helix</keyword>
<feature type="transmembrane region" description="Helical" evidence="1">
    <location>
        <begin position="45"/>
        <end position="64"/>
    </location>
</feature>
<dbReference type="EMBL" id="CP033230">
    <property type="protein sequence ID" value="AYO80079.1"/>
    <property type="molecule type" value="Genomic_DNA"/>
</dbReference>
<evidence type="ECO:0000313" key="2">
    <source>
        <dbReference type="EMBL" id="AYO80079.1"/>
    </source>
</evidence>
<name>A0A3G2V678_SPHYA</name>
<organism evidence="2 3">
    <name type="scientific">Sphingobium yanoikuyae</name>
    <name type="common">Sphingomonas yanoikuyae</name>
    <dbReference type="NCBI Taxonomy" id="13690"/>
    <lineage>
        <taxon>Bacteria</taxon>
        <taxon>Pseudomonadati</taxon>
        <taxon>Pseudomonadota</taxon>
        <taxon>Alphaproteobacteria</taxon>
        <taxon>Sphingomonadales</taxon>
        <taxon>Sphingomonadaceae</taxon>
        <taxon>Sphingobium</taxon>
    </lineage>
</organism>
<proteinExistence type="predicted"/>